<dbReference type="GO" id="GO:0031145">
    <property type="term" value="P:anaphase-promoting complex-dependent catabolic process"/>
    <property type="evidence" value="ECO:0007669"/>
    <property type="project" value="TreeGrafter"/>
</dbReference>
<evidence type="ECO:0000313" key="5">
    <source>
        <dbReference type="EMBL" id="OSX64982.1"/>
    </source>
</evidence>
<evidence type="ECO:0000256" key="4">
    <source>
        <dbReference type="SAM" id="MobiDB-lite"/>
    </source>
</evidence>
<evidence type="ECO:0000256" key="2">
    <source>
        <dbReference type="ARBA" id="ARBA00038210"/>
    </source>
</evidence>
<gene>
    <name evidence="5" type="ORF">POSPLADRAFT_1136355</name>
</gene>
<dbReference type="Pfam" id="PF12895">
    <property type="entry name" value="ANAPC3"/>
    <property type="match status" value="1"/>
</dbReference>
<dbReference type="SMART" id="SM00028">
    <property type="entry name" value="TPR"/>
    <property type="match status" value="7"/>
</dbReference>
<dbReference type="STRING" id="670580.A0A1X6N8Z4"/>
<dbReference type="AlphaFoldDB" id="A0A1X6N8Z4"/>
<reference evidence="5 6" key="1">
    <citation type="submission" date="2017-04" db="EMBL/GenBank/DDBJ databases">
        <title>Genome Sequence of the Model Brown-Rot Fungus Postia placenta SB12.</title>
        <authorList>
            <consortium name="DOE Joint Genome Institute"/>
            <person name="Gaskell J."/>
            <person name="Kersten P."/>
            <person name="Larrondo L.F."/>
            <person name="Canessa P."/>
            <person name="Martinez D."/>
            <person name="Hibbett D."/>
            <person name="Schmoll M."/>
            <person name="Kubicek C.P."/>
            <person name="Martinez A.T."/>
            <person name="Yadav J."/>
            <person name="Master E."/>
            <person name="Magnuson J.K."/>
            <person name="James T."/>
            <person name="Yaver D."/>
            <person name="Berka R."/>
            <person name="Labutti K."/>
            <person name="Lipzen A."/>
            <person name="Aerts A."/>
            <person name="Barry K."/>
            <person name="Henrissat B."/>
            <person name="Blanchette R."/>
            <person name="Grigoriev I."/>
            <person name="Cullen D."/>
        </authorList>
    </citation>
    <scope>NUCLEOTIDE SEQUENCE [LARGE SCALE GENOMIC DNA]</scope>
    <source>
        <strain evidence="5 6">MAD-698-R-SB12</strain>
    </source>
</reference>
<evidence type="ECO:0000313" key="6">
    <source>
        <dbReference type="Proteomes" id="UP000194127"/>
    </source>
</evidence>
<sequence length="813" mass="89278">MQRESPLILIPHLGPHFTSLVWSCLDADLHKSALFYAERYFVLDTNNHDARHLYATALLRAGHPHSAHYLVNPPIDNWCGGCLEIKARCCATLGKHRLAREAVEASLRIPSYTPSASMGTRTAKNFPEESVLHCRAGTMAAKDNLVEGASASFRQALALNPMLWEAFEGLCAIGNVPDVDEIFPPRPLPIKQTPPTEAKVPVATGAGFFTPEAGNGGNLFRGWKPDAGLPQSFLPAGPRDSLATNDSSLYPEASFIQGNLRPSWSQPTGSLAAQPPAVRPLSSADEAGPVTKKLRSGVRQRTAPPPSATANSNTMLKSSKSMGTLLPADDRSKSSKARARPALTIANIFSSSGRAQTAAMSTRPHAGNVGIGKSSREQQPIPIGGTRRSTRLLSGSSTKPTATKHTATRERRRVQTRARSSTMESDMDEEPVPAGGQAAFSPSPPPIAESPRADTSPGPSNWTAAQEQAAQEAYDAELADCHIYELMRMFAHATRAMALYDCRACLEELEKLPTAHQRSAWVMAMVGKAHYELGEYAAAERAFEAVRNLDPYRLWDMEVFSTLLWHLQRNVKLSFLAQELVATDPRSPQAWIAVGNCFSLQKERSQALTCFRRAAQLDPNCAYAYTLSGHESIDEDLDKAINFFQSALRADPRHYNAWYGLGTCYMRMSKLRLADYHYRKAAQIHPQNAVLLGCVGMVTERMNDQEGALRLFDQAVRLSPDNALVRYRRAKILIALKRYTEAVADLEYLRDSSPEESNVIFQLAKVYRLLGDEVKSAQLLAVARDVSPKSVNKIRKLLETVKDTEAADVMDEG</sequence>
<organism evidence="5 6">
    <name type="scientific">Postia placenta MAD-698-R-SB12</name>
    <dbReference type="NCBI Taxonomy" id="670580"/>
    <lineage>
        <taxon>Eukaryota</taxon>
        <taxon>Fungi</taxon>
        <taxon>Dikarya</taxon>
        <taxon>Basidiomycota</taxon>
        <taxon>Agaricomycotina</taxon>
        <taxon>Agaricomycetes</taxon>
        <taxon>Polyporales</taxon>
        <taxon>Adustoporiaceae</taxon>
        <taxon>Rhodonia</taxon>
    </lineage>
</organism>
<feature type="repeat" description="TPR" evidence="3">
    <location>
        <begin position="520"/>
        <end position="553"/>
    </location>
</feature>
<keyword evidence="1 3" id="KW-0802">TPR repeat</keyword>
<dbReference type="Gene3D" id="1.25.40.10">
    <property type="entry name" value="Tetratricopeptide repeat domain"/>
    <property type="match status" value="4"/>
</dbReference>
<dbReference type="EMBL" id="KZ110593">
    <property type="protein sequence ID" value="OSX64982.1"/>
    <property type="molecule type" value="Genomic_DNA"/>
</dbReference>
<comment type="similarity">
    <text evidence="2">Belongs to the APC3/CDC27 family.</text>
</comment>
<dbReference type="Pfam" id="PF13432">
    <property type="entry name" value="TPR_16"/>
    <property type="match status" value="2"/>
</dbReference>
<keyword evidence="6" id="KW-1185">Reference proteome</keyword>
<evidence type="ECO:0000256" key="3">
    <source>
        <dbReference type="PROSITE-ProRule" id="PRU00339"/>
    </source>
</evidence>
<feature type="compositionally biased region" description="Low complexity" evidence="4">
    <location>
        <begin position="384"/>
        <end position="398"/>
    </location>
</feature>
<dbReference type="GO" id="GO:0051301">
    <property type="term" value="P:cell division"/>
    <property type="evidence" value="ECO:0007669"/>
    <property type="project" value="TreeGrafter"/>
</dbReference>
<feature type="repeat" description="TPR" evidence="3">
    <location>
        <begin position="689"/>
        <end position="722"/>
    </location>
</feature>
<dbReference type="OrthoDB" id="10248520at2759"/>
<dbReference type="PANTHER" id="PTHR12558:SF13">
    <property type="entry name" value="CELL DIVISION CYCLE PROTEIN 27 HOMOLOG"/>
    <property type="match status" value="1"/>
</dbReference>
<accession>A0A1X6N8Z4</accession>
<dbReference type="RefSeq" id="XP_024341776.1">
    <property type="nucleotide sequence ID" value="XM_024484676.1"/>
</dbReference>
<dbReference type="GO" id="GO:0007091">
    <property type="term" value="P:metaphase/anaphase transition of mitotic cell cycle"/>
    <property type="evidence" value="ECO:0007669"/>
    <property type="project" value="TreeGrafter"/>
</dbReference>
<feature type="region of interest" description="Disordered" evidence="4">
    <location>
        <begin position="260"/>
        <end position="339"/>
    </location>
</feature>
<proteinExistence type="inferred from homology"/>
<feature type="repeat" description="TPR" evidence="3">
    <location>
        <begin position="588"/>
        <end position="621"/>
    </location>
</feature>
<dbReference type="GeneID" id="36329625"/>
<dbReference type="PANTHER" id="PTHR12558">
    <property type="entry name" value="CELL DIVISION CYCLE 16,23,27"/>
    <property type="match status" value="1"/>
</dbReference>
<dbReference type="SUPFAM" id="SSF48452">
    <property type="entry name" value="TPR-like"/>
    <property type="match status" value="2"/>
</dbReference>
<protein>
    <submittedName>
        <fullName evidence="5">Uncharacterized protein</fullName>
    </submittedName>
</protein>
<evidence type="ECO:0000256" key="1">
    <source>
        <dbReference type="ARBA" id="ARBA00022803"/>
    </source>
</evidence>
<dbReference type="GO" id="GO:0016567">
    <property type="term" value="P:protein ubiquitination"/>
    <property type="evidence" value="ECO:0007669"/>
    <property type="project" value="TreeGrafter"/>
</dbReference>
<name>A0A1X6N8Z4_9APHY</name>
<dbReference type="PROSITE" id="PS50005">
    <property type="entry name" value="TPR"/>
    <property type="match status" value="4"/>
</dbReference>
<feature type="region of interest" description="Disordered" evidence="4">
    <location>
        <begin position="352"/>
        <end position="469"/>
    </location>
</feature>
<feature type="compositionally biased region" description="Polar residues" evidence="4">
    <location>
        <begin position="260"/>
        <end position="271"/>
    </location>
</feature>
<feature type="compositionally biased region" description="Polar residues" evidence="4">
    <location>
        <begin position="308"/>
        <end position="322"/>
    </location>
</feature>
<dbReference type="InterPro" id="IPR019734">
    <property type="entry name" value="TPR_rpt"/>
</dbReference>
<dbReference type="InterPro" id="IPR011990">
    <property type="entry name" value="TPR-like_helical_dom_sf"/>
</dbReference>
<dbReference type="Proteomes" id="UP000194127">
    <property type="component" value="Unassembled WGS sequence"/>
</dbReference>
<dbReference type="GO" id="GO:0005680">
    <property type="term" value="C:anaphase-promoting complex"/>
    <property type="evidence" value="ECO:0007669"/>
    <property type="project" value="TreeGrafter"/>
</dbReference>
<feature type="repeat" description="TPR" evidence="3">
    <location>
        <begin position="655"/>
        <end position="688"/>
    </location>
</feature>
<dbReference type="GO" id="GO:0005737">
    <property type="term" value="C:cytoplasm"/>
    <property type="evidence" value="ECO:0007669"/>
    <property type="project" value="TreeGrafter"/>
</dbReference>